<feature type="transmembrane region" description="Helical" evidence="2">
    <location>
        <begin position="123"/>
        <end position="141"/>
    </location>
</feature>
<feature type="transmembrane region" description="Helical" evidence="2">
    <location>
        <begin position="246"/>
        <end position="268"/>
    </location>
</feature>
<keyword evidence="2" id="KW-0472">Membrane</keyword>
<dbReference type="Proteomes" id="UP001201812">
    <property type="component" value="Unassembled WGS sequence"/>
</dbReference>
<evidence type="ECO:0000313" key="3">
    <source>
        <dbReference type="EMBL" id="KAI1699884.1"/>
    </source>
</evidence>
<keyword evidence="2" id="KW-1133">Transmembrane helix</keyword>
<feature type="region of interest" description="Disordered" evidence="1">
    <location>
        <begin position="1"/>
        <end position="24"/>
    </location>
</feature>
<accession>A0AAD4MS41</accession>
<evidence type="ECO:0000256" key="1">
    <source>
        <dbReference type="SAM" id="MobiDB-lite"/>
    </source>
</evidence>
<proteinExistence type="predicted"/>
<evidence type="ECO:0008006" key="5">
    <source>
        <dbReference type="Google" id="ProtNLM"/>
    </source>
</evidence>
<protein>
    <recommendedName>
        <fullName evidence="5">Transmembrane protein</fullName>
    </recommendedName>
</protein>
<feature type="transmembrane region" description="Helical" evidence="2">
    <location>
        <begin position="299"/>
        <end position="319"/>
    </location>
</feature>
<keyword evidence="4" id="KW-1185">Reference proteome</keyword>
<feature type="transmembrane region" description="Helical" evidence="2">
    <location>
        <begin position="94"/>
        <end position="111"/>
    </location>
</feature>
<dbReference type="AlphaFoldDB" id="A0AAD4MS41"/>
<organism evidence="3 4">
    <name type="scientific">Ditylenchus destructor</name>
    <dbReference type="NCBI Taxonomy" id="166010"/>
    <lineage>
        <taxon>Eukaryota</taxon>
        <taxon>Metazoa</taxon>
        <taxon>Ecdysozoa</taxon>
        <taxon>Nematoda</taxon>
        <taxon>Chromadorea</taxon>
        <taxon>Rhabditida</taxon>
        <taxon>Tylenchina</taxon>
        <taxon>Tylenchomorpha</taxon>
        <taxon>Sphaerularioidea</taxon>
        <taxon>Anguinidae</taxon>
        <taxon>Anguininae</taxon>
        <taxon>Ditylenchus</taxon>
    </lineage>
</organism>
<reference evidence="3" key="1">
    <citation type="submission" date="2022-01" db="EMBL/GenBank/DDBJ databases">
        <title>Genome Sequence Resource for Two Populations of Ditylenchus destructor, the Migratory Endoparasitic Phytonematode.</title>
        <authorList>
            <person name="Zhang H."/>
            <person name="Lin R."/>
            <person name="Xie B."/>
        </authorList>
    </citation>
    <scope>NUCLEOTIDE SEQUENCE</scope>
    <source>
        <strain evidence="3">BazhouSP</strain>
    </source>
</reference>
<dbReference type="EMBL" id="JAKKPZ010000163">
    <property type="protein sequence ID" value="KAI1699884.1"/>
    <property type="molecule type" value="Genomic_DNA"/>
</dbReference>
<evidence type="ECO:0000256" key="2">
    <source>
        <dbReference type="SAM" id="Phobius"/>
    </source>
</evidence>
<sequence>MLMASEKSAQVLSSISEQSSEELDVMEQEDVKGAQTISLLSSESTESAEELSSNSFGDRLAQFAGLVSILLLIGIIGLTVYVDDFFNSPTFDDFILSSQFSLSAVFLAVIMTGCTLHCYNGCYFQFLATLTLLLATFYSFVQRPLKGSQNRLLVGDGSLCNRRSQSIDRILQKTGNLMVQEDVKGAQTISLLSSESTESAEELSSNSFGDRLAQFAGLVSILLLIGIIGLTVYVDDFFAVKTFHDFILSSQFLLSAIFLAIIMTGCTLHCYKGCYFQLLATLILLTVWLMVSFVKHATWLIGGLPMIILFIFIGTYSVFNRFDKSTQIDSDCNTFRQLLTNKNGSTYA</sequence>
<comment type="caution">
    <text evidence="3">The sequence shown here is derived from an EMBL/GenBank/DDBJ whole genome shotgun (WGS) entry which is preliminary data.</text>
</comment>
<keyword evidence="2" id="KW-0812">Transmembrane</keyword>
<gene>
    <name evidence="3" type="ORF">DdX_17034</name>
</gene>
<evidence type="ECO:0000313" key="4">
    <source>
        <dbReference type="Proteomes" id="UP001201812"/>
    </source>
</evidence>
<feature type="transmembrane region" description="Helical" evidence="2">
    <location>
        <begin position="275"/>
        <end position="293"/>
    </location>
</feature>
<feature type="transmembrane region" description="Helical" evidence="2">
    <location>
        <begin position="212"/>
        <end position="234"/>
    </location>
</feature>
<name>A0AAD4MS41_9BILA</name>
<feature type="transmembrane region" description="Helical" evidence="2">
    <location>
        <begin position="60"/>
        <end position="82"/>
    </location>
</feature>